<gene>
    <name evidence="2" type="ORF">KC19_10G153700</name>
</gene>
<reference evidence="2" key="1">
    <citation type="submission" date="2020-06" db="EMBL/GenBank/DDBJ databases">
        <title>WGS assembly of Ceratodon purpureus strain R40.</title>
        <authorList>
            <person name="Carey S.B."/>
            <person name="Jenkins J."/>
            <person name="Shu S."/>
            <person name="Lovell J.T."/>
            <person name="Sreedasyam A."/>
            <person name="Maumus F."/>
            <person name="Tiley G.P."/>
            <person name="Fernandez-Pozo N."/>
            <person name="Barry K."/>
            <person name="Chen C."/>
            <person name="Wang M."/>
            <person name="Lipzen A."/>
            <person name="Daum C."/>
            <person name="Saski C.A."/>
            <person name="Payton A.C."/>
            <person name="Mcbreen J.C."/>
            <person name="Conrad R.E."/>
            <person name="Kollar L.M."/>
            <person name="Olsson S."/>
            <person name="Huttunen S."/>
            <person name="Landis J.B."/>
            <person name="Wickett N.J."/>
            <person name="Johnson M.G."/>
            <person name="Rensing S.A."/>
            <person name="Grimwood J."/>
            <person name="Schmutz J."/>
            <person name="Mcdaniel S.F."/>
        </authorList>
    </citation>
    <scope>NUCLEOTIDE SEQUENCE</scope>
    <source>
        <strain evidence="2">R40</strain>
    </source>
</reference>
<name>A0A8T0GM81_CERPU</name>
<dbReference type="EMBL" id="CM026431">
    <property type="protein sequence ID" value="KAG0560093.1"/>
    <property type="molecule type" value="Genomic_DNA"/>
</dbReference>
<organism evidence="2 3">
    <name type="scientific">Ceratodon purpureus</name>
    <name type="common">Fire moss</name>
    <name type="synonym">Dicranum purpureum</name>
    <dbReference type="NCBI Taxonomy" id="3225"/>
    <lineage>
        <taxon>Eukaryota</taxon>
        <taxon>Viridiplantae</taxon>
        <taxon>Streptophyta</taxon>
        <taxon>Embryophyta</taxon>
        <taxon>Bryophyta</taxon>
        <taxon>Bryophytina</taxon>
        <taxon>Bryopsida</taxon>
        <taxon>Dicranidae</taxon>
        <taxon>Pseudoditrichales</taxon>
        <taxon>Ditrichaceae</taxon>
        <taxon>Ceratodon</taxon>
    </lineage>
</organism>
<dbReference type="InterPro" id="IPR050796">
    <property type="entry name" value="SCF_F-box_component"/>
</dbReference>
<dbReference type="Gene3D" id="2.120.10.80">
    <property type="entry name" value="Kelch-type beta propeller"/>
    <property type="match status" value="1"/>
</dbReference>
<dbReference type="SUPFAM" id="SSF81383">
    <property type="entry name" value="F-box domain"/>
    <property type="match status" value="1"/>
</dbReference>
<evidence type="ECO:0000313" key="2">
    <source>
        <dbReference type="EMBL" id="KAG0560093.1"/>
    </source>
</evidence>
<protein>
    <recommendedName>
        <fullName evidence="1">F-box domain-containing protein</fullName>
    </recommendedName>
</protein>
<comment type="caution">
    <text evidence="2">The sequence shown here is derived from an EMBL/GenBank/DDBJ whole genome shotgun (WGS) entry which is preliminary data.</text>
</comment>
<evidence type="ECO:0000259" key="1">
    <source>
        <dbReference type="PROSITE" id="PS50181"/>
    </source>
</evidence>
<dbReference type="AlphaFoldDB" id="A0A8T0GM81"/>
<dbReference type="PANTHER" id="PTHR31672">
    <property type="entry name" value="BNACNNG10540D PROTEIN"/>
    <property type="match status" value="1"/>
</dbReference>
<feature type="domain" description="F-box" evidence="1">
    <location>
        <begin position="17"/>
        <end position="63"/>
    </location>
</feature>
<dbReference type="Pfam" id="PF00646">
    <property type="entry name" value="F-box"/>
    <property type="match status" value="1"/>
</dbReference>
<proteinExistence type="predicted"/>
<evidence type="ECO:0000313" key="3">
    <source>
        <dbReference type="Proteomes" id="UP000822688"/>
    </source>
</evidence>
<dbReference type="Gene3D" id="1.20.1280.50">
    <property type="match status" value="1"/>
</dbReference>
<sequence>MEPISSPQENFSPVMTASIWSKTPDHLLERILAFLPVEDLLRMRSVCKKWSCDILNVPMFRELHRELSPRQQPWFLVSTIKRSFSAYDVNTHKWNVLSVSKLPDPDLKVLASSQGLLCYGLSSGEDFTTTDVYVCNPITGEWKHLPQHPEKTVDHFGMKYDDKTNSYKILTMNVGSTGSMIRRVTIYDSKSNQWTEGPIPRSTMHFSKAPMVWCGDRVYFMDRIRPFCELYAFNIEQFTWHELQASAPQFFEFPSLVACKDRLFMVGLRSDGRKIWEVVERPAGLEFTEYDTLPAQLPNEFAVKKKPSVGAGRCANYNPFRLSAVGSSNNLMCFSSNLDHTWVLLYDTNSKTFHESPKDTHAVQVCEHADLPFQPCLDASP</sequence>
<dbReference type="Proteomes" id="UP000822688">
    <property type="component" value="Chromosome 10"/>
</dbReference>
<accession>A0A8T0GM81</accession>
<dbReference type="NCBIfam" id="TIGR01640">
    <property type="entry name" value="F_box_assoc_1"/>
    <property type="match status" value="1"/>
</dbReference>
<dbReference type="PANTHER" id="PTHR31672:SF2">
    <property type="entry name" value="F-BOX DOMAIN-CONTAINING PROTEIN"/>
    <property type="match status" value="1"/>
</dbReference>
<dbReference type="SMART" id="SM00256">
    <property type="entry name" value="FBOX"/>
    <property type="match status" value="1"/>
</dbReference>
<dbReference type="Pfam" id="PF07734">
    <property type="entry name" value="FBA_1"/>
    <property type="match status" value="1"/>
</dbReference>
<dbReference type="InterPro" id="IPR017451">
    <property type="entry name" value="F-box-assoc_interact_dom"/>
</dbReference>
<dbReference type="InterPro" id="IPR015915">
    <property type="entry name" value="Kelch-typ_b-propeller"/>
</dbReference>
<dbReference type="OrthoDB" id="7956040at2759"/>
<dbReference type="PROSITE" id="PS50181">
    <property type="entry name" value="FBOX"/>
    <property type="match status" value="1"/>
</dbReference>
<dbReference type="InterPro" id="IPR006527">
    <property type="entry name" value="F-box-assoc_dom_typ1"/>
</dbReference>
<keyword evidence="3" id="KW-1185">Reference proteome</keyword>
<dbReference type="InterPro" id="IPR001810">
    <property type="entry name" value="F-box_dom"/>
</dbReference>
<dbReference type="SUPFAM" id="SSF117281">
    <property type="entry name" value="Kelch motif"/>
    <property type="match status" value="1"/>
</dbReference>
<dbReference type="InterPro" id="IPR036047">
    <property type="entry name" value="F-box-like_dom_sf"/>
</dbReference>